<accession>A0A6G0X620</accession>
<evidence type="ECO:0000256" key="1">
    <source>
        <dbReference type="SAM" id="MobiDB-lite"/>
    </source>
</evidence>
<evidence type="ECO:0000313" key="2">
    <source>
        <dbReference type="EMBL" id="KAF0735421.1"/>
    </source>
</evidence>
<dbReference type="VEuPathDB" id="FungiDB:AeMF1_011307"/>
<dbReference type="Proteomes" id="UP000481153">
    <property type="component" value="Unassembled WGS sequence"/>
</dbReference>
<dbReference type="EMBL" id="VJMJ01000098">
    <property type="protein sequence ID" value="KAF0735421.1"/>
    <property type="molecule type" value="Genomic_DNA"/>
</dbReference>
<sequence>MADNLFAGLNMDFNFADMAVPSAPPSRTHKRHKSNPDVLNHLAMLATPNLMPEPVPFATEPPIHNIGNSNINGMNNDGRGLSFIEDIDLDEILNDFLPDVSTAPHTTKLFHAHQLQENVLDMKRKSRHERHQSNPDGLLHHAQQLRMMKDIPVSTASTSSTFSDLLNMPPPRRSKKRNESTGLSQDMTQIALEVNQDNKPESESNRKSYKCGRCGQPKVGHVCTLPDLRNNWSQVDLAITRGMKEIDMNAKVISSRKYTVVHPDHVDHFFFQS</sequence>
<evidence type="ECO:0000313" key="3">
    <source>
        <dbReference type="Proteomes" id="UP000481153"/>
    </source>
</evidence>
<organism evidence="2 3">
    <name type="scientific">Aphanomyces euteiches</name>
    <dbReference type="NCBI Taxonomy" id="100861"/>
    <lineage>
        <taxon>Eukaryota</taxon>
        <taxon>Sar</taxon>
        <taxon>Stramenopiles</taxon>
        <taxon>Oomycota</taxon>
        <taxon>Saprolegniomycetes</taxon>
        <taxon>Saprolegniales</taxon>
        <taxon>Verrucalvaceae</taxon>
        <taxon>Aphanomyces</taxon>
    </lineage>
</organism>
<reference evidence="2 3" key="1">
    <citation type="submission" date="2019-07" db="EMBL/GenBank/DDBJ databases">
        <title>Genomics analysis of Aphanomyces spp. identifies a new class of oomycete effector associated with host adaptation.</title>
        <authorList>
            <person name="Gaulin E."/>
        </authorList>
    </citation>
    <scope>NUCLEOTIDE SEQUENCE [LARGE SCALE GENOMIC DNA]</scope>
    <source>
        <strain evidence="2 3">ATCC 201684</strain>
    </source>
</reference>
<name>A0A6G0X620_9STRA</name>
<keyword evidence="3" id="KW-1185">Reference proteome</keyword>
<dbReference type="AlphaFoldDB" id="A0A6G0X620"/>
<gene>
    <name evidence="2" type="ORF">Ae201684_008111</name>
</gene>
<protein>
    <submittedName>
        <fullName evidence="2">Uncharacterized protein</fullName>
    </submittedName>
</protein>
<feature type="region of interest" description="Disordered" evidence="1">
    <location>
        <begin position="156"/>
        <end position="185"/>
    </location>
</feature>
<proteinExistence type="predicted"/>
<comment type="caution">
    <text evidence="2">The sequence shown here is derived from an EMBL/GenBank/DDBJ whole genome shotgun (WGS) entry which is preliminary data.</text>
</comment>